<accession>A0ABW3F5J3</accession>
<comment type="similarity">
    <text evidence="3 8">Belongs to the class-II aminoacyl-tRNA synthetase family. HisZ subfamily.</text>
</comment>
<gene>
    <name evidence="8" type="primary">hisZ</name>
    <name evidence="10" type="ORF">ACFQ1Z_04500</name>
</gene>
<evidence type="ECO:0000313" key="10">
    <source>
        <dbReference type="EMBL" id="MFD0912798.1"/>
    </source>
</evidence>
<dbReference type="InterPro" id="IPR004517">
    <property type="entry name" value="HisZ"/>
</dbReference>
<name>A0ABW3F5J3_9PROT</name>
<dbReference type="NCBIfam" id="NF008935">
    <property type="entry name" value="PRK12292.1-1"/>
    <property type="match status" value="1"/>
</dbReference>
<dbReference type="Proteomes" id="UP001597128">
    <property type="component" value="Unassembled WGS sequence"/>
</dbReference>
<comment type="subcellular location">
    <subcellularLocation>
        <location evidence="1 8">Cytoplasm</location>
    </subcellularLocation>
</comment>
<evidence type="ECO:0000256" key="3">
    <source>
        <dbReference type="ARBA" id="ARBA00005539"/>
    </source>
</evidence>
<protein>
    <recommendedName>
        <fullName evidence="4 8">ATP phosphoribosyltransferase regulatory subunit</fullName>
    </recommendedName>
</protein>
<evidence type="ECO:0000256" key="6">
    <source>
        <dbReference type="ARBA" id="ARBA00023102"/>
    </source>
</evidence>
<dbReference type="EMBL" id="JBHTKB010000001">
    <property type="protein sequence ID" value="MFD0912798.1"/>
    <property type="molecule type" value="Genomic_DNA"/>
</dbReference>
<dbReference type="PIRSF" id="PIRSF001549">
    <property type="entry name" value="His-tRNA_synth"/>
    <property type="match status" value="1"/>
</dbReference>
<dbReference type="CDD" id="cd00773">
    <property type="entry name" value="HisRS-like_core"/>
    <property type="match status" value="1"/>
</dbReference>
<comment type="subunit">
    <text evidence="8">Heteromultimer composed of HisG and HisZ subunits.</text>
</comment>
<dbReference type="PANTHER" id="PTHR11476">
    <property type="entry name" value="HISTIDYL-TRNA SYNTHETASE"/>
    <property type="match status" value="1"/>
</dbReference>
<keyword evidence="11" id="KW-1185">Reference proteome</keyword>
<dbReference type="HAMAP" id="MF_00125">
    <property type="entry name" value="HisZ"/>
    <property type="match status" value="1"/>
</dbReference>
<feature type="domain" description="Class II Histidinyl-tRNA synthetase (HisRS)-like catalytic core" evidence="9">
    <location>
        <begin position="9"/>
        <end position="313"/>
    </location>
</feature>
<keyword evidence="10" id="KW-0808">Transferase</keyword>
<evidence type="ECO:0000256" key="2">
    <source>
        <dbReference type="ARBA" id="ARBA00004667"/>
    </source>
</evidence>
<dbReference type="InterPro" id="IPR004516">
    <property type="entry name" value="HisRS/HisZ"/>
</dbReference>
<reference evidence="11" key="1">
    <citation type="journal article" date="2019" name="Int. J. Syst. Evol. Microbiol.">
        <title>The Global Catalogue of Microorganisms (GCM) 10K type strain sequencing project: providing services to taxonomists for standard genome sequencing and annotation.</title>
        <authorList>
            <consortium name="The Broad Institute Genomics Platform"/>
            <consortium name="The Broad Institute Genome Sequencing Center for Infectious Disease"/>
            <person name="Wu L."/>
            <person name="Ma J."/>
        </authorList>
    </citation>
    <scope>NUCLEOTIDE SEQUENCE [LARGE SCALE GENOMIC DNA]</scope>
    <source>
        <strain evidence="11">CCUG 58412</strain>
    </source>
</reference>
<evidence type="ECO:0000256" key="7">
    <source>
        <dbReference type="ARBA" id="ARBA00025246"/>
    </source>
</evidence>
<dbReference type="NCBIfam" id="TIGR00443">
    <property type="entry name" value="hisZ_biosyn_reg"/>
    <property type="match status" value="1"/>
</dbReference>
<keyword evidence="5 8" id="KW-0963">Cytoplasm</keyword>
<evidence type="ECO:0000313" key="11">
    <source>
        <dbReference type="Proteomes" id="UP001597128"/>
    </source>
</evidence>
<evidence type="ECO:0000256" key="5">
    <source>
        <dbReference type="ARBA" id="ARBA00022490"/>
    </source>
</evidence>
<evidence type="ECO:0000256" key="8">
    <source>
        <dbReference type="HAMAP-Rule" id="MF_00125"/>
    </source>
</evidence>
<comment type="pathway">
    <text evidence="2 8">Amino-acid biosynthesis; L-histidine biosynthesis; L-histidine from 5-phospho-alpha-D-ribose 1-diphosphate: step 1/9.</text>
</comment>
<comment type="caution">
    <text evidence="10">The sequence shown here is derived from an EMBL/GenBank/DDBJ whole genome shotgun (WGS) entry which is preliminary data.</text>
</comment>
<dbReference type="SUPFAM" id="SSF55681">
    <property type="entry name" value="Class II aaRS and biotin synthetases"/>
    <property type="match status" value="1"/>
</dbReference>
<dbReference type="GO" id="GO:0016757">
    <property type="term" value="F:glycosyltransferase activity"/>
    <property type="evidence" value="ECO:0007669"/>
    <property type="project" value="UniProtKB-KW"/>
</dbReference>
<keyword evidence="10" id="KW-0328">Glycosyltransferase</keyword>
<comment type="miscellaneous">
    <text evidence="8">This function is generally fulfilled by the C-terminal part of HisG, which is missing in some bacteria such as this one.</text>
</comment>
<evidence type="ECO:0000256" key="1">
    <source>
        <dbReference type="ARBA" id="ARBA00004496"/>
    </source>
</evidence>
<comment type="function">
    <text evidence="7 8">Required for the first step of histidine biosynthesis. May allow the feedback regulation of ATP phosphoribosyltransferase activity by histidine.</text>
</comment>
<keyword evidence="8" id="KW-0028">Amino-acid biosynthesis</keyword>
<keyword evidence="6 8" id="KW-0368">Histidine biosynthesis</keyword>
<evidence type="ECO:0000256" key="4">
    <source>
        <dbReference type="ARBA" id="ARBA00020397"/>
    </source>
</evidence>
<dbReference type="Gene3D" id="3.30.930.10">
    <property type="entry name" value="Bira Bifunctional Protein, Domain 2"/>
    <property type="match status" value="1"/>
</dbReference>
<sequence>MHNWLLPEYIEDVLPAEAARLESYRRQILDLFRVHGYQYVMPPMMEYVESLLTGTGHDLDIATFKVVDQLTGRLMGLRADTTPQAARIDAHMLNHQGVSRLCYAGTVLRTKPDGLARTREPLQLGAEIYGHAGIESDIEVQRLMVKALQLLGMRTLFVDLSHVAIFASLSHMAQLGTQQERELQIALQAKDVARVQELIANLSEKSRKAFIALTQLSGGVEVLEQARDVLPDSPEIEQALHEMAAVATALATHEVSVTIDLSELRGYHYHNGMVFAAYAREYAGPIALGGRYDEVGAAFGRARPATGFSLDLRGALQALGPATLSKGILAPASGDAALAAMVDNLRAQGQVVVEALPNAVLDYSELACDRALEKVDGHWQVVAV</sequence>
<dbReference type="NCBIfam" id="NF009086">
    <property type="entry name" value="PRK12421.1"/>
    <property type="match status" value="1"/>
</dbReference>
<evidence type="ECO:0000259" key="9">
    <source>
        <dbReference type="Pfam" id="PF13393"/>
    </source>
</evidence>
<organism evidence="10 11">
    <name type="scientific">Methylophilus luteus</name>
    <dbReference type="NCBI Taxonomy" id="640108"/>
    <lineage>
        <taxon>Bacteria</taxon>
        <taxon>Pseudomonadati</taxon>
        <taxon>Pseudomonadota</taxon>
        <taxon>Betaproteobacteria</taxon>
        <taxon>Nitrosomonadales</taxon>
        <taxon>Methylophilaceae</taxon>
        <taxon>Methylophilus</taxon>
    </lineage>
</organism>
<dbReference type="InterPro" id="IPR045864">
    <property type="entry name" value="aa-tRNA-synth_II/BPL/LPL"/>
</dbReference>
<dbReference type="InterPro" id="IPR041715">
    <property type="entry name" value="HisRS-like_core"/>
</dbReference>
<dbReference type="RefSeq" id="WP_379055961.1">
    <property type="nucleotide sequence ID" value="NZ_JBHTKB010000001.1"/>
</dbReference>
<dbReference type="Pfam" id="PF13393">
    <property type="entry name" value="tRNA-synt_His"/>
    <property type="match status" value="1"/>
</dbReference>
<dbReference type="PANTHER" id="PTHR11476:SF7">
    <property type="entry name" value="HISTIDINE--TRNA LIGASE"/>
    <property type="match status" value="1"/>
</dbReference>
<proteinExistence type="inferred from homology"/>